<protein>
    <submittedName>
        <fullName evidence="1">Uncharacterized protein</fullName>
    </submittedName>
</protein>
<evidence type="ECO:0000313" key="1">
    <source>
        <dbReference type="EMBL" id="GAD94059.1"/>
    </source>
</evidence>
<sequence>MVLFISQKIKQERHDSEKDEKKSSRDWAKDLRNSKTPRDFLTPLLSDLPFLERTELIRKGPAAIFKDRDEVLWLENQVISAGHFGIAKYIRYIQYLVSYNSEKSREWCHKFVRTDIYGRWIVQREIFVREEVEALRKATEISPLTAEIVSEIDAYEKELVALNEKYWMYYRKSWLMEQNMPLGPISRAVKDRRKDDAW</sequence>
<dbReference type="AlphaFoldDB" id="V5FBJ9"/>
<reference evidence="2" key="1">
    <citation type="journal article" date="2014" name="Genome Announc.">
        <title>Draft genome sequence of the formaldehyde-resistant fungus Byssochlamys spectabilis No. 5 (anamorph Paecilomyces variotii No. 5) (NBRC109023).</title>
        <authorList>
            <person name="Oka T."/>
            <person name="Ekino K."/>
            <person name="Fukuda K."/>
            <person name="Nomura Y."/>
        </authorList>
    </citation>
    <scope>NUCLEOTIDE SEQUENCE [LARGE SCALE GENOMIC DNA]</scope>
    <source>
        <strain evidence="2">No. 5 / NBRC 109023</strain>
    </source>
</reference>
<dbReference type="OrthoDB" id="4497317at2759"/>
<organism evidence="1 2">
    <name type="scientific">Byssochlamys spectabilis (strain No. 5 / NBRC 109023)</name>
    <name type="common">Paecilomyces variotii</name>
    <dbReference type="NCBI Taxonomy" id="1356009"/>
    <lineage>
        <taxon>Eukaryota</taxon>
        <taxon>Fungi</taxon>
        <taxon>Dikarya</taxon>
        <taxon>Ascomycota</taxon>
        <taxon>Pezizomycotina</taxon>
        <taxon>Eurotiomycetes</taxon>
        <taxon>Eurotiomycetidae</taxon>
        <taxon>Eurotiales</taxon>
        <taxon>Thermoascaceae</taxon>
        <taxon>Paecilomyces</taxon>
    </lineage>
</organism>
<evidence type="ECO:0000313" key="2">
    <source>
        <dbReference type="Proteomes" id="UP000018001"/>
    </source>
</evidence>
<comment type="caution">
    <text evidence="1">The sequence shown here is derived from an EMBL/GenBank/DDBJ whole genome shotgun (WGS) entry which is preliminary data.</text>
</comment>
<dbReference type="Proteomes" id="UP000018001">
    <property type="component" value="Unassembled WGS sequence"/>
</dbReference>
<dbReference type="EMBL" id="BAUL01000078">
    <property type="protein sequence ID" value="GAD94059.1"/>
    <property type="molecule type" value="Genomic_DNA"/>
</dbReference>
<dbReference type="HOGENOM" id="CLU_1377939_0_0_1"/>
<dbReference type="InParanoid" id="V5FBJ9"/>
<name>V5FBJ9_BYSSN</name>
<accession>V5FBJ9</accession>
<keyword evidence="2" id="KW-1185">Reference proteome</keyword>
<gene>
    <name evidence="1" type="ORF">PVAR5_2680</name>
</gene>
<proteinExistence type="predicted"/>